<keyword evidence="11" id="KW-0411">Iron-sulfur</keyword>
<evidence type="ECO:0000256" key="1">
    <source>
        <dbReference type="ARBA" id="ARBA00000843"/>
    </source>
</evidence>
<keyword evidence="9 15" id="KW-0378">Hydrolase</keyword>
<dbReference type="Pfam" id="PF00730">
    <property type="entry name" value="HhH-GPD"/>
    <property type="match status" value="1"/>
</dbReference>
<name>A0ABN8HFZ7_9BACT</name>
<protein>
    <recommendedName>
        <fullName evidence="6">Adenine DNA glycosylase</fullName>
        <ecNumber evidence="5">3.2.2.31</ecNumber>
    </recommendedName>
</protein>
<evidence type="ECO:0000256" key="12">
    <source>
        <dbReference type="ARBA" id="ARBA00023204"/>
    </source>
</evidence>
<evidence type="ECO:0000256" key="9">
    <source>
        <dbReference type="ARBA" id="ARBA00022801"/>
    </source>
</evidence>
<proteinExistence type="inferred from homology"/>
<evidence type="ECO:0000256" key="2">
    <source>
        <dbReference type="ARBA" id="ARBA00001966"/>
    </source>
</evidence>
<dbReference type="Proteomes" id="UP001295463">
    <property type="component" value="Chromosome"/>
</dbReference>
<dbReference type="InterPro" id="IPR000445">
    <property type="entry name" value="HhH_motif"/>
</dbReference>
<evidence type="ECO:0000313" key="15">
    <source>
        <dbReference type="EMBL" id="CAH2030355.1"/>
    </source>
</evidence>
<evidence type="ECO:0000256" key="6">
    <source>
        <dbReference type="ARBA" id="ARBA00022023"/>
    </source>
</evidence>
<dbReference type="InterPro" id="IPR011257">
    <property type="entry name" value="DNA_glycosylase"/>
</dbReference>
<evidence type="ECO:0000256" key="11">
    <source>
        <dbReference type="ARBA" id="ARBA00023014"/>
    </source>
</evidence>
<dbReference type="SMART" id="SM00478">
    <property type="entry name" value="ENDO3c"/>
    <property type="match status" value="1"/>
</dbReference>
<keyword evidence="8" id="KW-0227">DNA damage</keyword>
<dbReference type="PROSITE" id="PS01155">
    <property type="entry name" value="ENDONUCLEASE_III_2"/>
    <property type="match status" value="1"/>
</dbReference>
<dbReference type="PANTHER" id="PTHR42944">
    <property type="entry name" value="ADENINE DNA GLYCOSYLASE"/>
    <property type="match status" value="1"/>
</dbReference>
<evidence type="ECO:0000256" key="13">
    <source>
        <dbReference type="ARBA" id="ARBA00023295"/>
    </source>
</evidence>
<evidence type="ECO:0000256" key="10">
    <source>
        <dbReference type="ARBA" id="ARBA00023004"/>
    </source>
</evidence>
<feature type="domain" description="HhH-GPD" evidence="14">
    <location>
        <begin position="92"/>
        <end position="240"/>
    </location>
</feature>
<evidence type="ECO:0000313" key="16">
    <source>
        <dbReference type="Proteomes" id="UP001295463"/>
    </source>
</evidence>
<dbReference type="InterPro" id="IPR003265">
    <property type="entry name" value="HhH-GPD_domain"/>
</dbReference>
<keyword evidence="16" id="KW-1185">Reference proteome</keyword>
<keyword evidence="10" id="KW-0408">Iron</keyword>
<gene>
    <name evidence="15" type="ORF">GEAMG1_0538</name>
</gene>
<dbReference type="EMBL" id="OW150024">
    <property type="protein sequence ID" value="CAH2030355.1"/>
    <property type="molecule type" value="Genomic_DNA"/>
</dbReference>
<dbReference type="Pfam" id="PF00633">
    <property type="entry name" value="HHH"/>
    <property type="match status" value="1"/>
</dbReference>
<comment type="similarity">
    <text evidence="4">Belongs to the Nth/MutY family.</text>
</comment>
<comment type="catalytic activity">
    <reaction evidence="1">
        <text>Hydrolyzes free adenine bases from 7,8-dihydro-8-oxoguanine:adenine mismatched double-stranded DNA, leaving an apurinic site.</text>
        <dbReference type="EC" id="3.2.2.31"/>
    </reaction>
</comment>
<evidence type="ECO:0000256" key="4">
    <source>
        <dbReference type="ARBA" id="ARBA00008343"/>
    </source>
</evidence>
<organism evidence="15 16">
    <name type="scientific">Trichlorobacter ammonificans</name>
    <dbReference type="NCBI Taxonomy" id="2916410"/>
    <lineage>
        <taxon>Bacteria</taxon>
        <taxon>Pseudomonadati</taxon>
        <taxon>Thermodesulfobacteriota</taxon>
        <taxon>Desulfuromonadia</taxon>
        <taxon>Geobacterales</taxon>
        <taxon>Geobacteraceae</taxon>
        <taxon>Trichlorobacter</taxon>
    </lineage>
</organism>
<dbReference type="InterPro" id="IPR044298">
    <property type="entry name" value="MIG/MutY"/>
</dbReference>
<dbReference type="RefSeq" id="WP_305731295.1">
    <property type="nucleotide sequence ID" value="NZ_OW150024.1"/>
</dbReference>
<dbReference type="CDD" id="cd00056">
    <property type="entry name" value="ENDO3c"/>
    <property type="match status" value="1"/>
</dbReference>
<dbReference type="SUPFAM" id="SSF48150">
    <property type="entry name" value="DNA-glycosylase"/>
    <property type="match status" value="1"/>
</dbReference>
<comment type="function">
    <text evidence="3">Adenine glycosylase active on G-A mispairs. MutY also corrects error-prone DNA synthesis past GO lesions which are due to the oxidatively damaged form of guanine: 7,8-dihydro-8-oxoguanine (8-oxo-dGTP).</text>
</comment>
<evidence type="ECO:0000256" key="5">
    <source>
        <dbReference type="ARBA" id="ARBA00012045"/>
    </source>
</evidence>
<keyword evidence="13 15" id="KW-0326">Glycosidase</keyword>
<dbReference type="PANTHER" id="PTHR42944:SF1">
    <property type="entry name" value="ADENINE DNA GLYCOSYLASE"/>
    <property type="match status" value="1"/>
</dbReference>
<reference evidence="15 16" key="1">
    <citation type="submission" date="2022-03" db="EMBL/GenBank/DDBJ databases">
        <authorList>
            <person name="Koch H."/>
        </authorList>
    </citation>
    <scope>NUCLEOTIDE SEQUENCE [LARGE SCALE GENOMIC DNA]</scope>
    <source>
        <strain evidence="15 16">G1</strain>
    </source>
</reference>
<evidence type="ECO:0000256" key="8">
    <source>
        <dbReference type="ARBA" id="ARBA00022763"/>
    </source>
</evidence>
<evidence type="ECO:0000259" key="14">
    <source>
        <dbReference type="SMART" id="SM00478"/>
    </source>
</evidence>
<accession>A0ABN8HFZ7</accession>
<dbReference type="Gene3D" id="1.10.340.30">
    <property type="entry name" value="Hypothetical protein, domain 2"/>
    <property type="match status" value="1"/>
</dbReference>
<sequence>MDDSSLSEQRSSSVIAYRKGATRRKEVVNGWPADRATPRETVLTERYRAEGMSRGVTGRFRRLVYAYFREHGRTLPWREAATPWQVLVSEVMLQQTQVERVIPKYRTFLERFPDAAALAVAPTADLLIAWQGLGYNRRALALHKAAAQVVTDFGGTLPDTPQLLQQLPGIGPYTAGAVAAFAFNRPTVFLETNIRAVLLHLFFGDRQEVPDRELLPLLEASLDRQRPRHWYNALMDYGSDLKRRFPNPSRRSRHHAVQGRFEGSNRQLRGAVVRLVLAEPLSTMAALCAKLAAEPVRVQPILDALLREGFVVRQGQGYRIA</sequence>
<comment type="cofactor">
    <cofactor evidence="2">
        <name>[4Fe-4S] cluster</name>
        <dbReference type="ChEBI" id="CHEBI:49883"/>
    </cofactor>
</comment>
<keyword evidence="12" id="KW-0234">DNA repair</keyword>
<evidence type="ECO:0000256" key="3">
    <source>
        <dbReference type="ARBA" id="ARBA00002933"/>
    </source>
</evidence>
<dbReference type="InterPro" id="IPR004036">
    <property type="entry name" value="Endonuclease-III-like_CS2"/>
</dbReference>
<dbReference type="Gene3D" id="1.10.1670.10">
    <property type="entry name" value="Helix-hairpin-Helix base-excision DNA repair enzymes (C-terminal)"/>
    <property type="match status" value="1"/>
</dbReference>
<evidence type="ECO:0000256" key="7">
    <source>
        <dbReference type="ARBA" id="ARBA00022723"/>
    </source>
</evidence>
<keyword evidence="7" id="KW-0479">Metal-binding</keyword>
<dbReference type="GO" id="GO:0016798">
    <property type="term" value="F:hydrolase activity, acting on glycosyl bonds"/>
    <property type="evidence" value="ECO:0007669"/>
    <property type="project" value="UniProtKB-KW"/>
</dbReference>
<dbReference type="InterPro" id="IPR023170">
    <property type="entry name" value="HhH_base_excis_C"/>
</dbReference>
<dbReference type="EC" id="3.2.2.31" evidence="5"/>